<accession>A0ABX4MEC4</accession>
<keyword evidence="3" id="KW-1185">Reference proteome</keyword>
<dbReference type="Proteomes" id="UP000194577">
    <property type="component" value="Unassembled WGS sequence"/>
</dbReference>
<evidence type="ECO:0000256" key="1">
    <source>
        <dbReference type="SAM" id="MobiDB-lite"/>
    </source>
</evidence>
<feature type="compositionally biased region" description="Low complexity" evidence="1">
    <location>
        <begin position="110"/>
        <end position="123"/>
    </location>
</feature>
<reference evidence="2 3" key="1">
    <citation type="submission" date="2017-10" db="EMBL/GenBank/DDBJ databases">
        <title>Draft genome sequence of cellulolytic Actinomyces sp CtC72 isolated from cattle rumen fluid.</title>
        <authorList>
            <person name="Joshi A.J."/>
            <person name="Vasudevan G."/>
            <person name="Lanjekar V.B."/>
            <person name="Hivarkar S."/>
            <person name="Engineer A."/>
            <person name="Pore S.D."/>
            <person name="Dhakephalkar P.K."/>
            <person name="Dagar S."/>
        </authorList>
    </citation>
    <scope>NUCLEOTIDE SEQUENCE [LARGE SCALE GENOMIC DNA]</scope>
    <source>
        <strain evidence="3">CtC72</strain>
    </source>
</reference>
<gene>
    <name evidence="2" type="ORF">BW737_000025</name>
</gene>
<comment type="caution">
    <text evidence="2">The sequence shown here is derived from an EMBL/GenBank/DDBJ whole genome shotgun (WGS) entry which is preliminary data.</text>
</comment>
<proteinExistence type="predicted"/>
<feature type="region of interest" description="Disordered" evidence="1">
    <location>
        <begin position="1"/>
        <end position="42"/>
    </location>
</feature>
<name>A0ABX4MEC4_9ACTO</name>
<feature type="compositionally biased region" description="Low complexity" evidence="1">
    <location>
        <begin position="87"/>
        <end position="102"/>
    </location>
</feature>
<feature type="compositionally biased region" description="Low complexity" evidence="1">
    <location>
        <begin position="55"/>
        <end position="68"/>
    </location>
</feature>
<dbReference type="RefSeq" id="WP_086615562.1">
    <property type="nucleotide sequence ID" value="NZ_MTPX02000001.1"/>
</dbReference>
<evidence type="ECO:0000313" key="3">
    <source>
        <dbReference type="Proteomes" id="UP000194577"/>
    </source>
</evidence>
<feature type="region of interest" description="Disordered" evidence="1">
    <location>
        <begin position="55"/>
        <end position="132"/>
    </location>
</feature>
<dbReference type="EMBL" id="MTPX02000001">
    <property type="protein sequence ID" value="PHP53798.1"/>
    <property type="molecule type" value="Genomic_DNA"/>
</dbReference>
<organism evidence="2 3">
    <name type="scientific">Actinomyces ruminis</name>
    <dbReference type="NCBI Taxonomy" id="1937003"/>
    <lineage>
        <taxon>Bacteria</taxon>
        <taxon>Bacillati</taxon>
        <taxon>Actinomycetota</taxon>
        <taxon>Actinomycetes</taxon>
        <taxon>Actinomycetales</taxon>
        <taxon>Actinomycetaceae</taxon>
        <taxon>Actinomyces</taxon>
    </lineage>
</organism>
<sequence>MHSDKLPTGPGPEEIDESPTLSGRPVDTDAAPDTILKSPYGETPAVARTSILAAANSAPTASTPAEAEVSAPTAPAEQTEQTAPVMADTSTAPSADTPTEPDAAPDAEEATAALLGETAPAPASQICRHHRPLPEAPRSLLLQRKATSGPAVGAAGWCHRWPRRCY</sequence>
<protein>
    <submittedName>
        <fullName evidence="2">Uncharacterized protein</fullName>
    </submittedName>
</protein>
<evidence type="ECO:0000313" key="2">
    <source>
        <dbReference type="EMBL" id="PHP53798.1"/>
    </source>
</evidence>